<name>A0A4R3MN93_9FIRM</name>
<organism evidence="1 2">
    <name type="scientific">Natranaerovirga pectinivora</name>
    <dbReference type="NCBI Taxonomy" id="682400"/>
    <lineage>
        <taxon>Bacteria</taxon>
        <taxon>Bacillati</taxon>
        <taxon>Bacillota</taxon>
        <taxon>Clostridia</taxon>
        <taxon>Lachnospirales</taxon>
        <taxon>Natranaerovirgaceae</taxon>
        <taxon>Natranaerovirga</taxon>
    </lineage>
</organism>
<keyword evidence="2" id="KW-1185">Reference proteome</keyword>
<comment type="caution">
    <text evidence="1">The sequence shown here is derived from an EMBL/GenBank/DDBJ whole genome shotgun (WGS) entry which is preliminary data.</text>
</comment>
<evidence type="ECO:0000313" key="2">
    <source>
        <dbReference type="Proteomes" id="UP000294902"/>
    </source>
</evidence>
<dbReference type="EMBL" id="SMAL01000005">
    <property type="protein sequence ID" value="TCT14682.1"/>
    <property type="molecule type" value="Genomic_DNA"/>
</dbReference>
<reference evidence="1 2" key="1">
    <citation type="submission" date="2019-03" db="EMBL/GenBank/DDBJ databases">
        <title>Genomic Encyclopedia of Type Strains, Phase IV (KMG-IV): sequencing the most valuable type-strain genomes for metagenomic binning, comparative biology and taxonomic classification.</title>
        <authorList>
            <person name="Goeker M."/>
        </authorList>
    </citation>
    <scope>NUCLEOTIDE SEQUENCE [LARGE SCALE GENOMIC DNA]</scope>
    <source>
        <strain evidence="1 2">DSM 24629</strain>
    </source>
</reference>
<dbReference type="AlphaFoldDB" id="A0A4R3MN93"/>
<evidence type="ECO:0000313" key="1">
    <source>
        <dbReference type="EMBL" id="TCT14682.1"/>
    </source>
</evidence>
<protein>
    <submittedName>
        <fullName evidence="1">Uncharacterized protein</fullName>
    </submittedName>
</protein>
<proteinExistence type="predicted"/>
<sequence length="29" mass="3462">MEECDIREKIIFPIQSALNRMKGMVNEHE</sequence>
<gene>
    <name evidence="1" type="ORF">EDC18_105164</name>
</gene>
<accession>A0A4R3MN93</accession>
<dbReference type="Proteomes" id="UP000294902">
    <property type="component" value="Unassembled WGS sequence"/>
</dbReference>